<gene>
    <name evidence="2" type="ORF">JW592_06065</name>
</gene>
<reference evidence="2 3" key="1">
    <citation type="submission" date="2021-02" db="EMBL/GenBank/DDBJ databases">
        <title>Streptomyces spirodelae sp. nov., isolated from duckweed.</title>
        <authorList>
            <person name="Saimee Y."/>
            <person name="Duangmal K."/>
        </authorList>
    </citation>
    <scope>NUCLEOTIDE SEQUENCE [LARGE SCALE GENOMIC DNA]</scope>
    <source>
        <strain evidence="2 3">DW4-2</strain>
    </source>
</reference>
<name>A0ABS3WPK9_9ACTN</name>
<proteinExistence type="predicted"/>
<feature type="compositionally biased region" description="Basic and acidic residues" evidence="1">
    <location>
        <begin position="36"/>
        <end position="55"/>
    </location>
</feature>
<evidence type="ECO:0000256" key="1">
    <source>
        <dbReference type="SAM" id="MobiDB-lite"/>
    </source>
</evidence>
<dbReference type="RefSeq" id="WP_209263856.1">
    <property type="nucleotide sequence ID" value="NZ_JAFFZN010000004.1"/>
</dbReference>
<accession>A0ABS3WPK9</accession>
<dbReference type="Proteomes" id="UP001518976">
    <property type="component" value="Unassembled WGS sequence"/>
</dbReference>
<sequence>MPTDPFRAIAALARAEAVRTTTPVPPEPRTSSETAEPEKPEVPDRRRTGWREIARRIRRPRSS</sequence>
<dbReference type="EMBL" id="JAFFZN010000004">
    <property type="protein sequence ID" value="MBO8185035.1"/>
    <property type="molecule type" value="Genomic_DNA"/>
</dbReference>
<evidence type="ECO:0008006" key="4">
    <source>
        <dbReference type="Google" id="ProtNLM"/>
    </source>
</evidence>
<protein>
    <recommendedName>
        <fullName evidence="4">Acyl-CoA carboxylase subunit epsilon</fullName>
    </recommendedName>
</protein>
<comment type="caution">
    <text evidence="2">The sequence shown here is derived from an EMBL/GenBank/DDBJ whole genome shotgun (WGS) entry which is preliminary data.</text>
</comment>
<evidence type="ECO:0000313" key="3">
    <source>
        <dbReference type="Proteomes" id="UP001518976"/>
    </source>
</evidence>
<feature type="region of interest" description="Disordered" evidence="1">
    <location>
        <begin position="17"/>
        <end position="63"/>
    </location>
</feature>
<evidence type="ECO:0000313" key="2">
    <source>
        <dbReference type="EMBL" id="MBO8185035.1"/>
    </source>
</evidence>
<organism evidence="2 3">
    <name type="scientific">Streptomyces spirodelae</name>
    <dbReference type="NCBI Taxonomy" id="2812904"/>
    <lineage>
        <taxon>Bacteria</taxon>
        <taxon>Bacillati</taxon>
        <taxon>Actinomycetota</taxon>
        <taxon>Actinomycetes</taxon>
        <taxon>Kitasatosporales</taxon>
        <taxon>Streptomycetaceae</taxon>
        <taxon>Streptomyces</taxon>
    </lineage>
</organism>
<keyword evidence="3" id="KW-1185">Reference proteome</keyword>